<sequence>RQQSPPYYPPPSNYPSYNQSPPPQNYPPPYNQGPLPPRQGGSSIASIFGKLAGR</sequence>
<gene>
    <name evidence="2" type="ORF">OVA965_LOCUS19780</name>
    <name evidence="3" type="ORF">TMI583_LOCUS19944</name>
</gene>
<evidence type="ECO:0000256" key="1">
    <source>
        <dbReference type="SAM" id="MobiDB-lite"/>
    </source>
</evidence>
<feature type="region of interest" description="Disordered" evidence="1">
    <location>
        <begin position="1"/>
        <end position="54"/>
    </location>
</feature>
<organism evidence="3 4">
    <name type="scientific">Didymodactylos carnosus</name>
    <dbReference type="NCBI Taxonomy" id="1234261"/>
    <lineage>
        <taxon>Eukaryota</taxon>
        <taxon>Metazoa</taxon>
        <taxon>Spiralia</taxon>
        <taxon>Gnathifera</taxon>
        <taxon>Rotifera</taxon>
        <taxon>Eurotatoria</taxon>
        <taxon>Bdelloidea</taxon>
        <taxon>Philodinida</taxon>
        <taxon>Philodinidae</taxon>
        <taxon>Didymodactylos</taxon>
    </lineage>
</organism>
<evidence type="ECO:0000313" key="2">
    <source>
        <dbReference type="EMBL" id="CAF1111337.1"/>
    </source>
</evidence>
<dbReference type="EMBL" id="CAJOBA010013410">
    <property type="protein sequence ID" value="CAF3879289.1"/>
    <property type="molecule type" value="Genomic_DNA"/>
</dbReference>
<evidence type="ECO:0000313" key="3">
    <source>
        <dbReference type="EMBL" id="CAF3879289.1"/>
    </source>
</evidence>
<feature type="compositionally biased region" description="Pro residues" evidence="1">
    <location>
        <begin position="20"/>
        <end position="37"/>
    </location>
</feature>
<comment type="caution">
    <text evidence="3">The sequence shown here is derived from an EMBL/GenBank/DDBJ whole genome shotgun (WGS) entry which is preliminary data.</text>
</comment>
<name>A0A8S2L4A6_9BILA</name>
<dbReference type="AlphaFoldDB" id="A0A8S2L4A6"/>
<accession>A0A8S2L4A6</accession>
<feature type="non-terminal residue" evidence="3">
    <location>
        <position position="1"/>
    </location>
</feature>
<proteinExistence type="predicted"/>
<reference evidence="3" key="1">
    <citation type="submission" date="2021-02" db="EMBL/GenBank/DDBJ databases">
        <authorList>
            <person name="Nowell W R."/>
        </authorList>
    </citation>
    <scope>NUCLEOTIDE SEQUENCE</scope>
</reference>
<evidence type="ECO:0000313" key="4">
    <source>
        <dbReference type="Proteomes" id="UP000682733"/>
    </source>
</evidence>
<dbReference type="Proteomes" id="UP000682733">
    <property type="component" value="Unassembled WGS sequence"/>
</dbReference>
<feature type="compositionally biased region" description="Pro residues" evidence="1">
    <location>
        <begin position="1"/>
        <end position="13"/>
    </location>
</feature>
<dbReference type="EMBL" id="CAJNOK010010289">
    <property type="protein sequence ID" value="CAF1111337.1"/>
    <property type="molecule type" value="Genomic_DNA"/>
</dbReference>
<dbReference type="Proteomes" id="UP000677228">
    <property type="component" value="Unassembled WGS sequence"/>
</dbReference>
<protein>
    <submittedName>
        <fullName evidence="3">Uncharacterized protein</fullName>
    </submittedName>
</protein>